<evidence type="ECO:0000313" key="2">
    <source>
        <dbReference type="Proteomes" id="UP000245820"/>
    </source>
</evidence>
<dbReference type="OrthoDB" id="4087006at1224"/>
<reference evidence="1 2" key="1">
    <citation type="submission" date="2018-05" db="EMBL/GenBank/DDBJ databases">
        <title>Complete genome sequence of Massilia oculi sp. nov. CCUG 43427T (=DSM 26321T), the type strain of M. oculi, and comparison with genome sequences of other Massilia strains.</title>
        <authorList>
            <person name="Zhu B."/>
        </authorList>
    </citation>
    <scope>NUCLEOTIDE SEQUENCE [LARGE SCALE GENOMIC DNA]</scope>
    <source>
        <strain evidence="1 2">CCUG 43427</strain>
    </source>
</reference>
<sequence>MVDLSNITHEARRQHQCAFCGLSIQTGERYVRAKAPGGGLLAKRAFHSKCYAGLSAAVAKKG</sequence>
<dbReference type="EMBL" id="CP029343">
    <property type="protein sequence ID" value="AWL04266.1"/>
    <property type="molecule type" value="Genomic_DNA"/>
</dbReference>
<name>A0A2S2DHC2_9BURK</name>
<dbReference type="RefSeq" id="WP_109344651.1">
    <property type="nucleotide sequence ID" value="NZ_CP029343.1"/>
</dbReference>
<accession>A0A2S2DHC2</accession>
<dbReference type="Proteomes" id="UP000245820">
    <property type="component" value="Chromosome"/>
</dbReference>
<dbReference type="AlphaFoldDB" id="A0A2S2DHC2"/>
<proteinExistence type="predicted"/>
<organism evidence="1 2">
    <name type="scientific">Massilia oculi</name>
    <dbReference type="NCBI Taxonomy" id="945844"/>
    <lineage>
        <taxon>Bacteria</taxon>
        <taxon>Pseudomonadati</taxon>
        <taxon>Pseudomonadota</taxon>
        <taxon>Betaproteobacteria</taxon>
        <taxon>Burkholderiales</taxon>
        <taxon>Oxalobacteraceae</taxon>
        <taxon>Telluria group</taxon>
        <taxon>Massilia</taxon>
    </lineage>
</organism>
<evidence type="ECO:0000313" key="1">
    <source>
        <dbReference type="EMBL" id="AWL04266.1"/>
    </source>
</evidence>
<evidence type="ECO:0008006" key="3">
    <source>
        <dbReference type="Google" id="ProtNLM"/>
    </source>
</evidence>
<dbReference type="KEGG" id="mtim:DIR46_07345"/>
<protein>
    <recommendedName>
        <fullName evidence="3">PARP-type domain-containing protein</fullName>
    </recommendedName>
</protein>
<gene>
    <name evidence="1" type="ORF">DIR46_07345</name>
</gene>
<keyword evidence="2" id="KW-1185">Reference proteome</keyword>